<gene>
    <name evidence="1" type="ORF">UFOPK3772_02659</name>
</gene>
<name>A0A6J7LID8_9ZZZZ</name>
<sequence length="35" mass="4048">MRDSGVLQYSRMQDEENLAGRVKSTFLTPITPYSR</sequence>
<accession>A0A6J7LID8</accession>
<dbReference type="EMBL" id="CAFBNE010000111">
    <property type="protein sequence ID" value="CAB4965474.1"/>
    <property type="molecule type" value="Genomic_DNA"/>
</dbReference>
<protein>
    <submittedName>
        <fullName evidence="1">Unannotated protein</fullName>
    </submittedName>
</protein>
<reference evidence="1" key="1">
    <citation type="submission" date="2020-05" db="EMBL/GenBank/DDBJ databases">
        <authorList>
            <person name="Chiriac C."/>
            <person name="Salcher M."/>
            <person name="Ghai R."/>
            <person name="Kavagutti S V."/>
        </authorList>
    </citation>
    <scope>NUCLEOTIDE SEQUENCE</scope>
</reference>
<evidence type="ECO:0000313" key="1">
    <source>
        <dbReference type="EMBL" id="CAB4965474.1"/>
    </source>
</evidence>
<proteinExistence type="predicted"/>
<organism evidence="1">
    <name type="scientific">freshwater metagenome</name>
    <dbReference type="NCBI Taxonomy" id="449393"/>
    <lineage>
        <taxon>unclassified sequences</taxon>
        <taxon>metagenomes</taxon>
        <taxon>ecological metagenomes</taxon>
    </lineage>
</organism>
<dbReference type="AlphaFoldDB" id="A0A6J7LID8"/>